<accession>K1TGB3</accession>
<dbReference type="InterPro" id="IPR002123">
    <property type="entry name" value="Plipid/glycerol_acylTrfase"/>
</dbReference>
<dbReference type="GO" id="GO:0006654">
    <property type="term" value="P:phosphatidic acid biosynthetic process"/>
    <property type="evidence" value="ECO:0007669"/>
    <property type="project" value="TreeGrafter"/>
</dbReference>
<dbReference type="GO" id="GO:0003841">
    <property type="term" value="F:1-acylglycerol-3-phosphate O-acyltransferase activity"/>
    <property type="evidence" value="ECO:0007669"/>
    <property type="project" value="TreeGrafter"/>
</dbReference>
<dbReference type="CDD" id="cd07989">
    <property type="entry name" value="LPLAT_AGPAT-like"/>
    <property type="match status" value="1"/>
</dbReference>
<dbReference type="PANTHER" id="PTHR10434">
    <property type="entry name" value="1-ACYL-SN-GLYCEROL-3-PHOSPHATE ACYLTRANSFERASE"/>
    <property type="match status" value="1"/>
</dbReference>
<protein>
    <submittedName>
        <fullName evidence="5">1-acyl-sn-glycerol-3-phosphate acyltransferase</fullName>
    </submittedName>
</protein>
<keyword evidence="2 5" id="KW-0012">Acyltransferase</keyword>
<evidence type="ECO:0000259" key="4">
    <source>
        <dbReference type="SMART" id="SM00563"/>
    </source>
</evidence>
<dbReference type="SMART" id="SM00563">
    <property type="entry name" value="PlsC"/>
    <property type="match status" value="1"/>
</dbReference>
<keyword evidence="3" id="KW-1133">Transmembrane helix</keyword>
<dbReference type="Pfam" id="PF01553">
    <property type="entry name" value="Acyltransferase"/>
    <property type="match status" value="1"/>
</dbReference>
<gene>
    <name evidence="5" type="ORF">OBE_04728</name>
</gene>
<keyword evidence="3" id="KW-0472">Membrane</keyword>
<keyword evidence="1 5" id="KW-0808">Transferase</keyword>
<feature type="domain" description="Phospholipid/glycerol acyltransferase" evidence="4">
    <location>
        <begin position="72"/>
        <end position="182"/>
    </location>
</feature>
<dbReference type="GO" id="GO:0005783">
    <property type="term" value="C:endoplasmic reticulum"/>
    <property type="evidence" value="ECO:0007669"/>
    <property type="project" value="TreeGrafter"/>
</dbReference>
<keyword evidence="3" id="KW-0812">Transmembrane</keyword>
<dbReference type="SUPFAM" id="SSF69593">
    <property type="entry name" value="Glycerol-3-phosphate (1)-acyltransferase"/>
    <property type="match status" value="1"/>
</dbReference>
<evidence type="ECO:0000256" key="1">
    <source>
        <dbReference type="ARBA" id="ARBA00022679"/>
    </source>
</evidence>
<reference evidence="5" key="1">
    <citation type="journal article" date="2013" name="Environ. Microbiol.">
        <title>Microbiota from the distal guts of lean and obese adolescents exhibit partial functional redundancy besides clear differences in community structure.</title>
        <authorList>
            <person name="Ferrer M."/>
            <person name="Ruiz A."/>
            <person name="Lanza F."/>
            <person name="Haange S.B."/>
            <person name="Oberbach A."/>
            <person name="Till H."/>
            <person name="Bargiela R."/>
            <person name="Campoy C."/>
            <person name="Segura M.T."/>
            <person name="Richter M."/>
            <person name="von Bergen M."/>
            <person name="Seifert J."/>
            <person name="Suarez A."/>
        </authorList>
    </citation>
    <scope>NUCLEOTIDE SEQUENCE</scope>
</reference>
<evidence type="ECO:0000256" key="3">
    <source>
        <dbReference type="SAM" id="Phobius"/>
    </source>
</evidence>
<sequence>MLSALYYIFLVLLCTFFMILSAVALVVCYPFDRGRRVVHELSRILVRIFFAIPPFWRQRVEGLERIDRRQRYVIAVNHNTVIDIPTLYYLPLNFRWVSKREVYKVPFFGQYLFLHGDICINRGRATAAMEQLLREGREWISRGASVAIFPEGTRSKDGEIHRFKAGAFLLAREAGVGILPVV</sequence>
<feature type="non-terminal residue" evidence="5">
    <location>
        <position position="182"/>
    </location>
</feature>
<evidence type="ECO:0000256" key="2">
    <source>
        <dbReference type="ARBA" id="ARBA00023315"/>
    </source>
</evidence>
<feature type="transmembrane region" description="Helical" evidence="3">
    <location>
        <begin position="6"/>
        <end position="29"/>
    </location>
</feature>
<comment type="caution">
    <text evidence="5">The sequence shown here is derived from an EMBL/GenBank/DDBJ whole genome shotgun (WGS) entry which is preliminary data.</text>
</comment>
<organism evidence="5">
    <name type="scientific">human gut metagenome</name>
    <dbReference type="NCBI Taxonomy" id="408170"/>
    <lineage>
        <taxon>unclassified sequences</taxon>
        <taxon>metagenomes</taxon>
        <taxon>organismal metagenomes</taxon>
    </lineage>
</organism>
<proteinExistence type="predicted"/>
<evidence type="ECO:0000313" key="5">
    <source>
        <dbReference type="EMBL" id="EKC68823.1"/>
    </source>
</evidence>
<dbReference type="PANTHER" id="PTHR10434:SF11">
    <property type="entry name" value="1-ACYL-SN-GLYCEROL-3-PHOSPHATE ACYLTRANSFERASE"/>
    <property type="match status" value="1"/>
</dbReference>
<dbReference type="EMBL" id="AJWZ01003224">
    <property type="protein sequence ID" value="EKC68823.1"/>
    <property type="molecule type" value="Genomic_DNA"/>
</dbReference>
<name>K1TGB3_9ZZZZ</name>
<dbReference type="AlphaFoldDB" id="K1TGB3"/>